<dbReference type="PRINTS" id="PR00702">
    <property type="entry name" value="ACRIFLAVINRP"/>
</dbReference>
<evidence type="ECO:0000313" key="4">
    <source>
        <dbReference type="Proteomes" id="UP001235840"/>
    </source>
</evidence>
<keyword evidence="1" id="KW-0472">Membrane</keyword>
<dbReference type="Pfam" id="PF00873">
    <property type="entry name" value="ACR_tran"/>
    <property type="match status" value="1"/>
</dbReference>
<feature type="transmembrane region" description="Helical" evidence="1">
    <location>
        <begin position="332"/>
        <end position="351"/>
    </location>
</feature>
<dbReference type="RefSeq" id="WP_307394320.1">
    <property type="nucleotide sequence ID" value="NZ_BAAADK010000048.1"/>
</dbReference>
<feature type="transmembrane region" description="Helical" evidence="1">
    <location>
        <begin position="946"/>
        <end position="965"/>
    </location>
</feature>
<keyword evidence="1" id="KW-1133">Transmembrane helix</keyword>
<keyword evidence="4" id="KW-1185">Reference proteome</keyword>
<feature type="transmembrane region" description="Helical" evidence="1">
    <location>
        <begin position="509"/>
        <end position="531"/>
    </location>
</feature>
<feature type="transmembrane region" description="Helical" evidence="1">
    <location>
        <begin position="848"/>
        <end position="867"/>
    </location>
</feature>
<feature type="transmembrane region" description="Helical" evidence="1">
    <location>
        <begin position="874"/>
        <end position="894"/>
    </location>
</feature>
<feature type="domain" description="SSD" evidence="2">
    <location>
        <begin position="341"/>
        <end position="486"/>
    </location>
</feature>
<feature type="transmembrane region" description="Helical" evidence="1">
    <location>
        <begin position="461"/>
        <end position="488"/>
    </location>
</feature>
<dbReference type="Gene3D" id="3.30.2090.10">
    <property type="entry name" value="Multidrug efflux transporter AcrB TolC docking domain, DN and DC subdomains"/>
    <property type="match status" value="2"/>
</dbReference>
<evidence type="ECO:0000256" key="1">
    <source>
        <dbReference type="SAM" id="Phobius"/>
    </source>
</evidence>
<dbReference type="SUPFAM" id="SSF82714">
    <property type="entry name" value="Multidrug efflux transporter AcrB TolC docking domain, DN and DC subdomains"/>
    <property type="match status" value="2"/>
</dbReference>
<protein>
    <submittedName>
        <fullName evidence="3">HAE1 family hydrophobic/amphiphilic exporter-1</fullName>
    </submittedName>
</protein>
<dbReference type="InterPro" id="IPR000731">
    <property type="entry name" value="SSD"/>
</dbReference>
<dbReference type="Proteomes" id="UP001235840">
    <property type="component" value="Unassembled WGS sequence"/>
</dbReference>
<comment type="caution">
    <text evidence="3">The sequence shown here is derived from an EMBL/GenBank/DDBJ whole genome shotgun (WGS) entry which is preliminary data.</text>
</comment>
<organism evidence="3 4">
    <name type="scientific">Caldalkalibacillus horti</name>
    <dbReference type="NCBI Taxonomy" id="77523"/>
    <lineage>
        <taxon>Bacteria</taxon>
        <taxon>Bacillati</taxon>
        <taxon>Bacillota</taxon>
        <taxon>Bacilli</taxon>
        <taxon>Bacillales</taxon>
        <taxon>Bacillaceae</taxon>
        <taxon>Caldalkalibacillus</taxon>
    </lineage>
</organism>
<keyword evidence="1" id="KW-0812">Transmembrane</keyword>
<reference evidence="3 4" key="1">
    <citation type="submission" date="2023-07" db="EMBL/GenBank/DDBJ databases">
        <title>Genomic Encyclopedia of Type Strains, Phase IV (KMG-IV): sequencing the most valuable type-strain genomes for metagenomic binning, comparative biology and taxonomic classification.</title>
        <authorList>
            <person name="Goeker M."/>
        </authorList>
    </citation>
    <scope>NUCLEOTIDE SEQUENCE [LARGE SCALE GENOMIC DNA]</scope>
    <source>
        <strain evidence="3 4">DSM 12751</strain>
    </source>
</reference>
<dbReference type="InterPro" id="IPR001036">
    <property type="entry name" value="Acrflvin-R"/>
</dbReference>
<dbReference type="Gene3D" id="3.30.70.1430">
    <property type="entry name" value="Multidrug efflux transporter AcrB pore domain"/>
    <property type="match status" value="2"/>
</dbReference>
<dbReference type="SUPFAM" id="SSF82693">
    <property type="entry name" value="Multidrug efflux transporter AcrB pore domain, PN1, PN2, PC1 and PC2 subdomains"/>
    <property type="match status" value="3"/>
</dbReference>
<dbReference type="PANTHER" id="PTHR32063:SF0">
    <property type="entry name" value="SWARMING MOTILITY PROTEIN SWRC"/>
    <property type="match status" value="1"/>
</dbReference>
<feature type="transmembrane region" description="Helical" evidence="1">
    <location>
        <begin position="358"/>
        <end position="378"/>
    </location>
</feature>
<dbReference type="Gene3D" id="1.20.1640.10">
    <property type="entry name" value="Multidrug efflux transporter AcrB transmembrane domain"/>
    <property type="match status" value="2"/>
</dbReference>
<dbReference type="PROSITE" id="PS50156">
    <property type="entry name" value="SSD"/>
    <property type="match status" value="1"/>
</dbReference>
<accession>A0ABT9VZI8</accession>
<feature type="transmembrane region" description="Helical" evidence="1">
    <location>
        <begin position="977"/>
        <end position="1003"/>
    </location>
</feature>
<dbReference type="Gene3D" id="3.30.70.1440">
    <property type="entry name" value="Multidrug efflux transporter AcrB pore domain"/>
    <property type="match status" value="1"/>
</dbReference>
<feature type="transmembrane region" description="Helical" evidence="1">
    <location>
        <begin position="429"/>
        <end position="455"/>
    </location>
</feature>
<proteinExistence type="predicted"/>
<feature type="transmembrane region" description="Helical" evidence="1">
    <location>
        <begin position="384"/>
        <end position="408"/>
    </location>
</feature>
<dbReference type="PANTHER" id="PTHR32063">
    <property type="match status" value="1"/>
</dbReference>
<gene>
    <name evidence="3" type="ORF">J2S11_002166</name>
</gene>
<dbReference type="EMBL" id="JAUSTY010000007">
    <property type="protein sequence ID" value="MDQ0166265.1"/>
    <property type="molecule type" value="Genomic_DNA"/>
</dbReference>
<dbReference type="Gene3D" id="3.30.70.1320">
    <property type="entry name" value="Multidrug efflux transporter AcrB pore domain like"/>
    <property type="match status" value="1"/>
</dbReference>
<feature type="transmembrane region" description="Helical" evidence="1">
    <location>
        <begin position="900"/>
        <end position="925"/>
    </location>
</feature>
<evidence type="ECO:0000313" key="3">
    <source>
        <dbReference type="EMBL" id="MDQ0166265.1"/>
    </source>
</evidence>
<sequence length="1033" mass="112115">MIPKYAVRNPVTTIMMMLLVLLLGFVSFTNLKLDLFPNINPPVVAVLTTYQGAGPEEVAEMVTKPLEETIGTSAGLETLQSRSSSNSSLIIAQYAWGTDVSEIREDLSTSIGLVPLPDGVDQPIIVKFDPTMMPVMQFSVSNGESIAELQETVERVIVTQLQNVEGVASVSVAGGFEEEISVALNEESLNEYDLTQDRIVQLIQGNNLTYPGGVIEEEGEKLSFRILAQVETIEALRELPVSIVPTENGMNIVTLAEVADVELTQKELSSIARTNGRESLLVSVQKEGTANTVDVSNGVLDRLDEIRDSHSDLRFSISNDQGDIIKLSISNVSQALIFGAIFAIAIILLFLRSASSTFIVAISIPFSVVATFVLMYFSGMSLNIMSLGGLALGVGMLVDNAIVVIENINRHLAKAESRRKAVIDATVEVGGAISASTFSTLAVFLPIVFVGGLIGDLFKELALTVAFSLLASLVVALTVVPSLAALLLKEGKTRESKENKFYKNVITWVLDHRLLTLFLAAIVLAGSLFLVPQIGTEFMPSQDEGMFTVDIELPEGASFERTLEVVEEIEQEVLRMTDIDVVTASVGNPDAMMAAVTGGGENEGSITVKLVPRDDRSRSTGRVMAELQDRVEDLKDRAELTFHESNSMEQMSGATNSIEVLVLGEDKEQVAEYAQGLSDQLADESEIRTVSDSLEDGRPEYQFIVDKNAAFEYGLTSYQIATFINESLRGQVAAMVFDTEVRVHMAEINQSQESIENLVMSTPTGQEVTVGELGEVVRGEGPVTVVRENQQDSVIVTATFDGTDMGTVAMHVQRVIDDYIDDVNMDTNLYSIKISGGVEMMNEAFSSLFLALVLAIIFSYMVMASLFESLLQPFIIMFTLPLAVTGVILGLFLTDYAFGVTAFIGIIILVGIVVNNAIVFIDYANKLREKGFAVRQALIEAGLTRLRPIVMTAISTILGLIPLAIGGGEGAEMQAPMAIAVIGGLFTSTLLTLIVIPVIYSLISSMKGMRQKWKLAMERYNEIEDEFESKKSE</sequence>
<dbReference type="SUPFAM" id="SSF82866">
    <property type="entry name" value="Multidrug efflux transporter AcrB transmembrane domain"/>
    <property type="match status" value="2"/>
</dbReference>
<name>A0ABT9VZI8_9BACI</name>
<dbReference type="InterPro" id="IPR027463">
    <property type="entry name" value="AcrB_DN_DC_subdom"/>
</dbReference>
<evidence type="ECO:0000259" key="2">
    <source>
        <dbReference type="PROSITE" id="PS50156"/>
    </source>
</evidence>